<evidence type="ECO:0008006" key="3">
    <source>
        <dbReference type="Google" id="ProtNLM"/>
    </source>
</evidence>
<proteinExistence type="predicted"/>
<dbReference type="EMBL" id="QJKJ01005571">
    <property type="protein sequence ID" value="RDX89789.1"/>
    <property type="molecule type" value="Genomic_DNA"/>
</dbReference>
<evidence type="ECO:0000313" key="2">
    <source>
        <dbReference type="Proteomes" id="UP000257109"/>
    </source>
</evidence>
<feature type="non-terminal residue" evidence="1">
    <location>
        <position position="1"/>
    </location>
</feature>
<dbReference type="PANTHER" id="PTHR48475:SF1">
    <property type="entry name" value="RNASE H TYPE-1 DOMAIN-CONTAINING PROTEIN"/>
    <property type="match status" value="1"/>
</dbReference>
<dbReference type="Proteomes" id="UP000257109">
    <property type="component" value="Unassembled WGS sequence"/>
</dbReference>
<reference evidence="1" key="1">
    <citation type="submission" date="2018-05" db="EMBL/GenBank/DDBJ databases">
        <title>Draft genome of Mucuna pruriens seed.</title>
        <authorList>
            <person name="Nnadi N.E."/>
            <person name="Vos R."/>
            <person name="Hasami M.H."/>
            <person name="Devisetty U.K."/>
            <person name="Aguiy J.C."/>
        </authorList>
    </citation>
    <scope>NUCLEOTIDE SEQUENCE [LARGE SCALE GENOMIC DNA]</scope>
    <source>
        <strain evidence="1">JCA_2017</strain>
    </source>
</reference>
<comment type="caution">
    <text evidence="1">The sequence shown here is derived from an EMBL/GenBank/DDBJ whole genome shotgun (WGS) entry which is preliminary data.</text>
</comment>
<dbReference type="InterPro" id="IPR036397">
    <property type="entry name" value="RNaseH_sf"/>
</dbReference>
<dbReference type="OrthoDB" id="2016337at2759"/>
<dbReference type="PANTHER" id="PTHR48475">
    <property type="entry name" value="RIBONUCLEASE H"/>
    <property type="match status" value="1"/>
</dbReference>
<evidence type="ECO:0000313" key="1">
    <source>
        <dbReference type="EMBL" id="RDX89789.1"/>
    </source>
</evidence>
<organism evidence="1 2">
    <name type="scientific">Mucuna pruriens</name>
    <name type="common">Velvet bean</name>
    <name type="synonym">Dolichos pruriens</name>
    <dbReference type="NCBI Taxonomy" id="157652"/>
    <lineage>
        <taxon>Eukaryota</taxon>
        <taxon>Viridiplantae</taxon>
        <taxon>Streptophyta</taxon>
        <taxon>Embryophyta</taxon>
        <taxon>Tracheophyta</taxon>
        <taxon>Spermatophyta</taxon>
        <taxon>Magnoliopsida</taxon>
        <taxon>eudicotyledons</taxon>
        <taxon>Gunneridae</taxon>
        <taxon>Pentapetalae</taxon>
        <taxon>rosids</taxon>
        <taxon>fabids</taxon>
        <taxon>Fabales</taxon>
        <taxon>Fabaceae</taxon>
        <taxon>Papilionoideae</taxon>
        <taxon>50 kb inversion clade</taxon>
        <taxon>NPAAA clade</taxon>
        <taxon>indigoferoid/millettioid clade</taxon>
        <taxon>Phaseoleae</taxon>
        <taxon>Mucuna</taxon>
    </lineage>
</organism>
<dbReference type="Gene3D" id="3.30.420.10">
    <property type="entry name" value="Ribonuclease H-like superfamily/Ribonuclease H"/>
    <property type="match status" value="1"/>
</dbReference>
<gene>
    <name evidence="1" type="ORF">CR513_28437</name>
</gene>
<protein>
    <recommendedName>
        <fullName evidence="3">Integrase catalytic domain-containing protein</fullName>
    </recommendedName>
</protein>
<dbReference type="SUPFAM" id="SSF53098">
    <property type="entry name" value="Ribonuclease H-like"/>
    <property type="match status" value="1"/>
</dbReference>
<sequence length="141" mass="16434">MRRLAMRFFLNGDVLYKRNLDITLLQCVDINEAKEIVKEVHKGSLGTHANEHTMARKILRGDYFWLNMEADCCNHASNGHHFILVAIDYFTKWMKAASYANVTKVVVVKFIRRDLICQYGLLSDIIIDNETKINNRIMEEL</sequence>
<keyword evidence="2" id="KW-1185">Reference proteome</keyword>
<dbReference type="AlphaFoldDB" id="A0A371GGU3"/>
<accession>A0A371GGU3</accession>
<dbReference type="InterPro" id="IPR012337">
    <property type="entry name" value="RNaseH-like_sf"/>
</dbReference>
<dbReference type="GO" id="GO:0003676">
    <property type="term" value="F:nucleic acid binding"/>
    <property type="evidence" value="ECO:0007669"/>
    <property type="project" value="InterPro"/>
</dbReference>
<name>A0A371GGU3_MUCPR</name>